<dbReference type="EMBL" id="SRPS01000023">
    <property type="protein sequence ID" value="KAG5975594.1"/>
    <property type="molecule type" value="Genomic_DNA"/>
</dbReference>
<dbReference type="Proteomes" id="UP000784919">
    <property type="component" value="Unassembled WGS sequence"/>
</dbReference>
<dbReference type="Proteomes" id="UP000742024">
    <property type="component" value="Unassembled WGS sequence"/>
</dbReference>
<comment type="caution">
    <text evidence="3">The sequence shown here is derived from an EMBL/GenBank/DDBJ whole genome shotgun (WGS) entry which is preliminary data.</text>
</comment>
<dbReference type="OrthoDB" id="10507714at2759"/>
<evidence type="ECO:0000256" key="1">
    <source>
        <dbReference type="SAM" id="MobiDB-lite"/>
    </source>
</evidence>
<name>A0A9P7MXH5_9HYPO</name>
<keyword evidence="4" id="KW-1185">Reference proteome</keyword>
<evidence type="ECO:0000313" key="4">
    <source>
        <dbReference type="Proteomes" id="UP000742024"/>
    </source>
</evidence>
<sequence>MEGGILTNDYNTIDTYANIFSDVPYAGRNIFPAKVMDHLDLLDESGIASLVPTADDASNSEEIQLQYTVDVRPKKSKEKGSKFNSEAVSFREGDPEEELSRQTPRWPEQQPVSWISLAAYLPVGACPNH</sequence>
<dbReference type="AlphaFoldDB" id="A0A9P7MXH5"/>
<protein>
    <submittedName>
        <fullName evidence="3">Uncharacterized protein</fullName>
    </submittedName>
</protein>
<accession>A0A9P7MXH5</accession>
<evidence type="ECO:0000313" key="2">
    <source>
        <dbReference type="EMBL" id="KAG5955295.1"/>
    </source>
</evidence>
<proteinExistence type="predicted"/>
<organism evidence="3 5">
    <name type="scientific">Claviceps arundinis</name>
    <dbReference type="NCBI Taxonomy" id="1623583"/>
    <lineage>
        <taxon>Eukaryota</taxon>
        <taxon>Fungi</taxon>
        <taxon>Dikarya</taxon>
        <taxon>Ascomycota</taxon>
        <taxon>Pezizomycotina</taxon>
        <taxon>Sordariomycetes</taxon>
        <taxon>Hypocreomycetidae</taxon>
        <taxon>Hypocreales</taxon>
        <taxon>Clavicipitaceae</taxon>
        <taxon>Claviceps</taxon>
    </lineage>
</organism>
<evidence type="ECO:0000313" key="3">
    <source>
        <dbReference type="EMBL" id="KAG5975594.1"/>
    </source>
</evidence>
<dbReference type="EMBL" id="SRPR01000268">
    <property type="protein sequence ID" value="KAG5955295.1"/>
    <property type="molecule type" value="Genomic_DNA"/>
</dbReference>
<feature type="region of interest" description="Disordered" evidence="1">
    <location>
        <begin position="73"/>
        <end position="109"/>
    </location>
</feature>
<gene>
    <name evidence="3" type="ORF">E4U56_003537</name>
    <name evidence="2" type="ORF">E4U57_003568</name>
</gene>
<reference evidence="3 4" key="1">
    <citation type="journal article" date="2020" name="bioRxiv">
        <title>Whole genome comparisons of ergot fungi reveals the divergence and evolution of species within the genus Claviceps are the result of varying mechanisms driving genome evolution and host range expansion.</title>
        <authorList>
            <person name="Wyka S.A."/>
            <person name="Mondo S.J."/>
            <person name="Liu M."/>
            <person name="Dettman J."/>
            <person name="Nalam V."/>
            <person name="Broders K.D."/>
        </authorList>
    </citation>
    <scope>NUCLEOTIDE SEQUENCE</scope>
    <source>
        <strain evidence="3">CCC 1102</strain>
        <strain evidence="2 4">LM583</strain>
    </source>
</reference>
<evidence type="ECO:0000313" key="5">
    <source>
        <dbReference type="Proteomes" id="UP000784919"/>
    </source>
</evidence>